<dbReference type="Gene3D" id="3.40.1260.10">
    <property type="entry name" value="DsrEFH-like"/>
    <property type="match status" value="1"/>
</dbReference>
<feature type="chain" id="PRO_5035273308" evidence="1">
    <location>
        <begin position="20"/>
        <end position="137"/>
    </location>
</feature>
<accession>A0A8J6PN39</accession>
<name>A0A8J6PN39_9FLAO</name>
<comment type="caution">
    <text evidence="2">The sequence shown here is derived from an EMBL/GenBank/DDBJ whole genome shotgun (WGS) entry which is preliminary data.</text>
</comment>
<feature type="signal peptide" evidence="1">
    <location>
        <begin position="1"/>
        <end position="19"/>
    </location>
</feature>
<evidence type="ECO:0000256" key="1">
    <source>
        <dbReference type="SAM" id="SignalP"/>
    </source>
</evidence>
<keyword evidence="3" id="KW-1185">Reference proteome</keyword>
<keyword evidence="1" id="KW-0732">Signal</keyword>
<dbReference type="InterPro" id="IPR003787">
    <property type="entry name" value="Sulphur_relay_DsrE/F-like"/>
</dbReference>
<dbReference type="Proteomes" id="UP000621516">
    <property type="component" value="Unassembled WGS sequence"/>
</dbReference>
<organism evidence="2 3">
    <name type="scientific">Aestuariibaculum marinum</name>
    <dbReference type="NCBI Taxonomy" id="2683592"/>
    <lineage>
        <taxon>Bacteria</taxon>
        <taxon>Pseudomonadati</taxon>
        <taxon>Bacteroidota</taxon>
        <taxon>Flavobacteriia</taxon>
        <taxon>Flavobacteriales</taxon>
        <taxon>Flavobacteriaceae</taxon>
    </lineage>
</organism>
<dbReference type="PANTHER" id="PTHR37691">
    <property type="entry name" value="BLR3518 PROTEIN"/>
    <property type="match status" value="1"/>
</dbReference>
<dbReference type="PANTHER" id="PTHR37691:SF1">
    <property type="entry name" value="BLR3518 PROTEIN"/>
    <property type="match status" value="1"/>
</dbReference>
<evidence type="ECO:0000313" key="2">
    <source>
        <dbReference type="EMBL" id="MBD0822470.1"/>
    </source>
</evidence>
<evidence type="ECO:0000313" key="3">
    <source>
        <dbReference type="Proteomes" id="UP000621516"/>
    </source>
</evidence>
<dbReference type="EMBL" id="JACVXD010000001">
    <property type="protein sequence ID" value="MBD0822470.1"/>
    <property type="molecule type" value="Genomic_DNA"/>
</dbReference>
<dbReference type="InterPro" id="IPR027396">
    <property type="entry name" value="DsrEFH-like"/>
</dbReference>
<protein>
    <submittedName>
        <fullName evidence="2">DsrE family protein</fullName>
    </submittedName>
</protein>
<dbReference type="RefSeq" id="WP_188221793.1">
    <property type="nucleotide sequence ID" value="NZ_JACVXD010000001.1"/>
</dbReference>
<dbReference type="AlphaFoldDB" id="A0A8J6PN39"/>
<reference evidence="2 3" key="1">
    <citation type="journal article" date="2018" name="J. Microbiol.">
        <title>Aestuariibaculum marinum sp. nov., a marine bacterium isolated from seawater in South Korea.</title>
        <authorList>
            <person name="Choi J."/>
            <person name="Lee D."/>
            <person name="Jang J.H."/>
            <person name="Cha S."/>
            <person name="Seo T."/>
        </authorList>
    </citation>
    <scope>NUCLEOTIDE SEQUENCE [LARGE SCALE GENOMIC DNA]</scope>
    <source>
        <strain evidence="2 3">IP7</strain>
    </source>
</reference>
<dbReference type="SUPFAM" id="SSF75169">
    <property type="entry name" value="DsrEFH-like"/>
    <property type="match status" value="1"/>
</dbReference>
<proteinExistence type="predicted"/>
<gene>
    <name evidence="2" type="ORF">ICJ85_00405</name>
</gene>
<sequence>MKTVINCIWACLFSIIVMAQEQPVKIVFDVTSDNTKVHQSTVRHVKAMSEAYPNSQFEVVMYSGAMDMVIKDKSVVADDISKLVQKDNIDFVICQGTMKRHKTKDSDLIKGVKQVPDGILEIVSKQNQGWGYIKEGQ</sequence>
<dbReference type="Pfam" id="PF02635">
    <property type="entry name" value="DsrE"/>
    <property type="match status" value="1"/>
</dbReference>